<dbReference type="SUPFAM" id="SSF52821">
    <property type="entry name" value="Rhodanese/Cell cycle control phosphatase"/>
    <property type="match status" value="1"/>
</dbReference>
<gene>
    <name evidence="2" type="ORF">CYFUS_003715</name>
</gene>
<accession>A0A250J4H8</accession>
<dbReference type="Pfam" id="PF00581">
    <property type="entry name" value="Rhodanese"/>
    <property type="match status" value="1"/>
</dbReference>
<dbReference type="InterPro" id="IPR001763">
    <property type="entry name" value="Rhodanese-like_dom"/>
</dbReference>
<dbReference type="SMART" id="SM00450">
    <property type="entry name" value="RHOD"/>
    <property type="match status" value="1"/>
</dbReference>
<name>A0A250J4H8_9BACT</name>
<proteinExistence type="predicted"/>
<dbReference type="CDD" id="cd00158">
    <property type="entry name" value="RHOD"/>
    <property type="match status" value="1"/>
</dbReference>
<dbReference type="PROSITE" id="PS50206">
    <property type="entry name" value="RHODANESE_3"/>
    <property type="match status" value="1"/>
</dbReference>
<sequence length="294" mass="31618">MLIVTTHGIQIPSSGARTAGIGLLVVAGLCHAQGAGSSSLTCPAAPPPSERPIEKHVSCLVPVETVLRQHEQGKVMLVDVRDAESFSRYRIPGSLNIPLHAVKTKAFLRPESIVLVNQGHVTAALEVGCSELKRAGFSNVAVLQGGLRAWLAGRGALEGEARSAHDLDRLMPAELFAERMRTDWLVLIFSKDQHASLRCWLPSRVEQVTGKSAPAIRAIKVAVDRARQAAPGLRVLMASDTDTEHAMLSALMKEAGVQDALYLESGLEGYREFVSDQSAIWGRQEKTRASSCCG</sequence>
<dbReference type="Proteomes" id="UP000217257">
    <property type="component" value="Chromosome"/>
</dbReference>
<dbReference type="AlphaFoldDB" id="A0A250J4H8"/>
<evidence type="ECO:0000313" key="3">
    <source>
        <dbReference type="Proteomes" id="UP000217257"/>
    </source>
</evidence>
<feature type="domain" description="Rhodanese" evidence="1">
    <location>
        <begin position="71"/>
        <end position="159"/>
    </location>
</feature>
<dbReference type="KEGG" id="cfus:CYFUS_003715"/>
<dbReference type="Gene3D" id="3.40.250.10">
    <property type="entry name" value="Rhodanese-like domain"/>
    <property type="match status" value="1"/>
</dbReference>
<reference evidence="2 3" key="1">
    <citation type="submission" date="2017-06" db="EMBL/GenBank/DDBJ databases">
        <title>Sequencing and comparative analysis of myxobacterial genomes.</title>
        <authorList>
            <person name="Rupp O."/>
            <person name="Goesmann A."/>
            <person name="Sogaard-Andersen L."/>
        </authorList>
    </citation>
    <scope>NUCLEOTIDE SEQUENCE [LARGE SCALE GENOMIC DNA]</scope>
    <source>
        <strain evidence="2 3">DSM 52655</strain>
    </source>
</reference>
<dbReference type="EMBL" id="CP022098">
    <property type="protein sequence ID" value="ATB38281.1"/>
    <property type="molecule type" value="Genomic_DNA"/>
</dbReference>
<evidence type="ECO:0000259" key="1">
    <source>
        <dbReference type="PROSITE" id="PS50206"/>
    </source>
</evidence>
<protein>
    <recommendedName>
        <fullName evidence="1">Rhodanese domain-containing protein</fullName>
    </recommendedName>
</protein>
<organism evidence="2 3">
    <name type="scientific">Cystobacter fuscus</name>
    <dbReference type="NCBI Taxonomy" id="43"/>
    <lineage>
        <taxon>Bacteria</taxon>
        <taxon>Pseudomonadati</taxon>
        <taxon>Myxococcota</taxon>
        <taxon>Myxococcia</taxon>
        <taxon>Myxococcales</taxon>
        <taxon>Cystobacterineae</taxon>
        <taxon>Archangiaceae</taxon>
        <taxon>Cystobacter</taxon>
    </lineage>
</organism>
<dbReference type="InterPro" id="IPR036873">
    <property type="entry name" value="Rhodanese-like_dom_sf"/>
</dbReference>
<evidence type="ECO:0000313" key="2">
    <source>
        <dbReference type="EMBL" id="ATB38281.1"/>
    </source>
</evidence>